<feature type="chain" id="PRO_5005115500" description="Carboxypeptidase" evidence="11">
    <location>
        <begin position="29"/>
        <end position="493"/>
    </location>
</feature>
<evidence type="ECO:0000256" key="7">
    <source>
        <dbReference type="ARBA" id="ARBA00023145"/>
    </source>
</evidence>
<evidence type="ECO:0000256" key="5">
    <source>
        <dbReference type="ARBA" id="ARBA00022729"/>
    </source>
</evidence>
<keyword evidence="5 11" id="KW-0732">Signal</keyword>
<dbReference type="FunFam" id="3.40.50.12670:FF:000002">
    <property type="entry name" value="Carboxypeptidase"/>
    <property type="match status" value="1"/>
</dbReference>
<dbReference type="GO" id="GO:0004185">
    <property type="term" value="F:serine-type carboxypeptidase activity"/>
    <property type="evidence" value="ECO:0007669"/>
    <property type="project" value="UniProtKB-UniRule"/>
</dbReference>
<dbReference type="GO" id="GO:0005773">
    <property type="term" value="C:vacuole"/>
    <property type="evidence" value="ECO:0007669"/>
    <property type="project" value="TreeGrafter"/>
</dbReference>
<dbReference type="Gene3D" id="6.10.250.940">
    <property type="match status" value="1"/>
</dbReference>
<keyword evidence="9" id="KW-0325">Glycoprotein</keyword>
<comment type="subunit">
    <text evidence="10">Carboxypeptidase II is a dimer, where each monomer is composed of two chains linked by a disulfide bond.</text>
</comment>
<comment type="similarity">
    <text evidence="2 11">Belongs to the peptidase S10 family.</text>
</comment>
<dbReference type="Proteomes" id="UP000032180">
    <property type="component" value="Chromosome 2"/>
</dbReference>
<reference evidence="12" key="3">
    <citation type="submission" date="2015-04" db="UniProtKB">
        <authorList>
            <consortium name="EnsemblPlants"/>
        </authorList>
    </citation>
    <scope>IDENTIFICATION</scope>
</reference>
<dbReference type="PROSITE" id="PS00131">
    <property type="entry name" value="CARBOXYPEPT_SER_SER"/>
    <property type="match status" value="1"/>
</dbReference>
<reference evidence="13" key="2">
    <citation type="submission" date="2013-12" db="EMBL/GenBank/DDBJ databases">
        <authorList>
            <person name="Yu Y."/>
            <person name="Lee S."/>
            <person name="de Baynast K."/>
            <person name="Wissotski M."/>
            <person name="Liu L."/>
            <person name="Talag J."/>
            <person name="Goicoechea J."/>
            <person name="Angelova A."/>
            <person name="Jetty R."/>
            <person name="Kudrna D."/>
            <person name="Golser W."/>
            <person name="Rivera L."/>
            <person name="Zhang J."/>
            <person name="Wing R."/>
        </authorList>
    </citation>
    <scope>NUCLEOTIDE SEQUENCE</scope>
</reference>
<evidence type="ECO:0000256" key="4">
    <source>
        <dbReference type="ARBA" id="ARBA00022670"/>
    </source>
</evidence>
<dbReference type="PANTHER" id="PTHR11802:SF31">
    <property type="entry name" value="SERINE CARBOXYPEPTIDASE-LIKE 34"/>
    <property type="match status" value="1"/>
</dbReference>
<dbReference type="Gramene" id="LPERR02G20550.1">
    <property type="protein sequence ID" value="LPERR02G20550.1"/>
    <property type="gene ID" value="LPERR02G20550"/>
</dbReference>
<feature type="signal peptide" evidence="11">
    <location>
        <begin position="1"/>
        <end position="28"/>
    </location>
</feature>
<keyword evidence="4 11" id="KW-0645">Protease</keyword>
<evidence type="ECO:0000256" key="11">
    <source>
        <dbReference type="RuleBase" id="RU361156"/>
    </source>
</evidence>
<dbReference type="InterPro" id="IPR033124">
    <property type="entry name" value="Ser_caboxypep_his_AS"/>
</dbReference>
<dbReference type="FunFam" id="3.40.50.1820:FF:000013">
    <property type="entry name" value="Carboxypeptidase"/>
    <property type="match status" value="1"/>
</dbReference>
<evidence type="ECO:0000256" key="10">
    <source>
        <dbReference type="ARBA" id="ARBA00064289"/>
    </source>
</evidence>
<protein>
    <recommendedName>
        <fullName evidence="11">Carboxypeptidase</fullName>
        <ecNumber evidence="11">3.4.16.-</ecNumber>
    </recommendedName>
</protein>
<evidence type="ECO:0000256" key="1">
    <source>
        <dbReference type="ARBA" id="ARBA00001003"/>
    </source>
</evidence>
<evidence type="ECO:0000256" key="3">
    <source>
        <dbReference type="ARBA" id="ARBA00022645"/>
    </source>
</evidence>
<organism evidence="12 13">
    <name type="scientific">Leersia perrieri</name>
    <dbReference type="NCBI Taxonomy" id="77586"/>
    <lineage>
        <taxon>Eukaryota</taxon>
        <taxon>Viridiplantae</taxon>
        <taxon>Streptophyta</taxon>
        <taxon>Embryophyta</taxon>
        <taxon>Tracheophyta</taxon>
        <taxon>Spermatophyta</taxon>
        <taxon>Magnoliopsida</taxon>
        <taxon>Liliopsida</taxon>
        <taxon>Poales</taxon>
        <taxon>Poaceae</taxon>
        <taxon>BOP clade</taxon>
        <taxon>Oryzoideae</taxon>
        <taxon>Oryzeae</taxon>
        <taxon>Oryzinae</taxon>
        <taxon>Leersia</taxon>
    </lineage>
</organism>
<dbReference type="InterPro" id="IPR029058">
    <property type="entry name" value="AB_hydrolase_fold"/>
</dbReference>
<dbReference type="InterPro" id="IPR018202">
    <property type="entry name" value="Ser_caboxypep_ser_AS"/>
</dbReference>
<dbReference type="FunFam" id="3.40.50.11320:FF:000001">
    <property type="entry name" value="Carboxypeptidase"/>
    <property type="match status" value="1"/>
</dbReference>
<dbReference type="PANTHER" id="PTHR11802">
    <property type="entry name" value="SERINE PROTEASE FAMILY S10 SERINE CARBOXYPEPTIDASE"/>
    <property type="match status" value="1"/>
</dbReference>
<dbReference type="Gene3D" id="3.40.50.1820">
    <property type="entry name" value="alpha/beta hydrolase"/>
    <property type="match status" value="1"/>
</dbReference>
<dbReference type="SUPFAM" id="SSF53474">
    <property type="entry name" value="alpha/beta-Hydrolases"/>
    <property type="match status" value="1"/>
</dbReference>
<dbReference type="PROSITE" id="PS00560">
    <property type="entry name" value="CARBOXYPEPT_SER_HIS"/>
    <property type="match status" value="1"/>
</dbReference>
<dbReference type="MEROPS" id="S10.A39"/>
<sequence>MATAAAFSFPCLALALLSLCAAAAATAAAPVVDAEAARQQAADRVARLPGQPAVKFAQYAGYVTVNETHGRALFYWFFEATAAADKKPLVLWLNGGPGCSSIGYGEAEELGPFLVQKGKPELKWNEFSWNKGTVIAGPDQANLMFLESPVGVGFSYTNTSSDLQQLGDKITADDAYIFLLNWFKRFPQYKSHDFYIAGESYAGHYVPQLSEKIFDGNKQGPKENHINFKGFMIGNALMDDETDQTGMIDYAWDHAVISDRVYGDVKKYCNFSMENVTDACDKALSEYFAVYRLIDMYSIYTPVCTEDGGSSAFGQRKVAVHGAAPKIFSKYHGWYMRPAGYDPCTSNHAEVYFNRADVQEALHANVTKIGYNWTHCSDAIGRWRDAPFSTLPIIRKLVAGGIRVWVFSGDTDGRIPVTSTRLTLNKLGLKMVQEWTPWYDHQQVGGWTIIYEGLTFVTIRGAGHEVPLHAPRQALSLISHFLADEKMPPTAFP</sequence>
<evidence type="ECO:0000256" key="9">
    <source>
        <dbReference type="ARBA" id="ARBA00023180"/>
    </source>
</evidence>
<evidence type="ECO:0000256" key="6">
    <source>
        <dbReference type="ARBA" id="ARBA00022801"/>
    </source>
</evidence>
<dbReference type="Pfam" id="PF00450">
    <property type="entry name" value="Peptidase_S10"/>
    <property type="match status" value="1"/>
</dbReference>
<evidence type="ECO:0000256" key="8">
    <source>
        <dbReference type="ARBA" id="ARBA00023157"/>
    </source>
</evidence>
<dbReference type="EC" id="3.4.16.-" evidence="11"/>
<dbReference type="Gene3D" id="3.40.50.11320">
    <property type="match status" value="1"/>
</dbReference>
<dbReference type="EnsemblPlants" id="LPERR02G20550.1">
    <property type="protein sequence ID" value="LPERR02G20550.1"/>
    <property type="gene ID" value="LPERR02G20550"/>
</dbReference>
<evidence type="ECO:0000313" key="12">
    <source>
        <dbReference type="EnsemblPlants" id="LPERR02G20550.1"/>
    </source>
</evidence>
<comment type="catalytic activity">
    <reaction evidence="1">
        <text>Preferential release of a C-terminal arginine or lysine residue.</text>
        <dbReference type="EC" id="3.4.16.6"/>
    </reaction>
</comment>
<dbReference type="AlphaFoldDB" id="A0A0D9VIP0"/>
<dbReference type="PRINTS" id="PR00724">
    <property type="entry name" value="CRBOXYPTASEC"/>
</dbReference>
<dbReference type="HOGENOM" id="CLU_008523_13_0_1"/>
<evidence type="ECO:0000256" key="2">
    <source>
        <dbReference type="ARBA" id="ARBA00009431"/>
    </source>
</evidence>
<keyword evidence="7" id="KW-0865">Zymogen</keyword>
<dbReference type="InterPro" id="IPR001563">
    <property type="entry name" value="Peptidase_S10"/>
</dbReference>
<dbReference type="STRING" id="77586.A0A0D9VIP0"/>
<dbReference type="GO" id="GO:0006508">
    <property type="term" value="P:proteolysis"/>
    <property type="evidence" value="ECO:0007669"/>
    <property type="project" value="UniProtKB-KW"/>
</dbReference>
<evidence type="ECO:0000313" key="13">
    <source>
        <dbReference type="Proteomes" id="UP000032180"/>
    </source>
</evidence>
<reference evidence="12 13" key="1">
    <citation type="submission" date="2012-08" db="EMBL/GenBank/DDBJ databases">
        <title>Oryza genome evolution.</title>
        <authorList>
            <person name="Wing R.A."/>
        </authorList>
    </citation>
    <scope>NUCLEOTIDE SEQUENCE</scope>
</reference>
<name>A0A0D9VIP0_9ORYZ</name>
<keyword evidence="8" id="KW-1015">Disulfide bond</keyword>
<keyword evidence="13" id="KW-1185">Reference proteome</keyword>
<dbReference type="eggNOG" id="KOG1282">
    <property type="taxonomic scope" value="Eukaryota"/>
</dbReference>
<keyword evidence="6 11" id="KW-0378">Hydrolase</keyword>
<keyword evidence="3 11" id="KW-0121">Carboxypeptidase</keyword>
<accession>A0A0D9VIP0</accession>
<proteinExistence type="inferred from homology"/>